<dbReference type="eggNOG" id="COG0526">
    <property type="taxonomic scope" value="Bacteria"/>
</dbReference>
<dbReference type="PANTHER" id="PTHR42852">
    <property type="entry name" value="THIOL:DISULFIDE INTERCHANGE PROTEIN DSBE"/>
    <property type="match status" value="1"/>
</dbReference>
<dbReference type="InterPro" id="IPR050553">
    <property type="entry name" value="Thioredoxin_ResA/DsbE_sf"/>
</dbReference>
<keyword evidence="2" id="KW-0472">Membrane</keyword>
<dbReference type="CDD" id="cd02966">
    <property type="entry name" value="TlpA_like_family"/>
    <property type="match status" value="1"/>
</dbReference>
<dbReference type="PANTHER" id="PTHR42852:SF13">
    <property type="entry name" value="PROTEIN DIPZ"/>
    <property type="match status" value="1"/>
</dbReference>
<feature type="compositionally biased region" description="Low complexity" evidence="1">
    <location>
        <begin position="45"/>
        <end position="60"/>
    </location>
</feature>
<reference evidence="4 5" key="1">
    <citation type="submission" date="2012-06" db="EMBL/GenBank/DDBJ databases">
        <title>Complete genome sequence of Corynebacterium terpenotabidum Y-11 (=DSM 44721).</title>
        <authorList>
            <person name="Ruckert C."/>
            <person name="Albersmeier A."/>
            <person name="Al-Dilaimi A."/>
            <person name="Szczepanowski R."/>
            <person name="Kalinowski J."/>
        </authorList>
    </citation>
    <scope>NUCLEOTIDE SEQUENCE [LARGE SCALE GENOMIC DNA]</scope>
    <source>
        <strain evidence="4 5">Y-11</strain>
    </source>
</reference>
<evidence type="ECO:0000259" key="3">
    <source>
        <dbReference type="PROSITE" id="PS51352"/>
    </source>
</evidence>
<feature type="region of interest" description="Disordered" evidence="1">
    <location>
        <begin position="41"/>
        <end position="76"/>
    </location>
</feature>
<name>S4XJ02_9CORY</name>
<dbReference type="InterPro" id="IPR000866">
    <property type="entry name" value="AhpC/TSA"/>
</dbReference>
<dbReference type="STRING" id="1200352.A606_10480"/>
<dbReference type="GO" id="GO:0016491">
    <property type="term" value="F:oxidoreductase activity"/>
    <property type="evidence" value="ECO:0007669"/>
    <property type="project" value="InterPro"/>
</dbReference>
<dbReference type="Pfam" id="PF00578">
    <property type="entry name" value="AhpC-TSA"/>
    <property type="match status" value="1"/>
</dbReference>
<dbReference type="HOGENOM" id="CLU_042529_6_0_11"/>
<evidence type="ECO:0000313" key="4">
    <source>
        <dbReference type="EMBL" id="AGP31735.1"/>
    </source>
</evidence>
<organism evidence="4 5">
    <name type="scientific">Corynebacterium terpenotabidum Y-11</name>
    <dbReference type="NCBI Taxonomy" id="1200352"/>
    <lineage>
        <taxon>Bacteria</taxon>
        <taxon>Bacillati</taxon>
        <taxon>Actinomycetota</taxon>
        <taxon>Actinomycetes</taxon>
        <taxon>Mycobacteriales</taxon>
        <taxon>Corynebacteriaceae</taxon>
        <taxon>Corynebacterium</taxon>
    </lineage>
</organism>
<feature type="domain" description="Thioredoxin" evidence="3">
    <location>
        <begin position="95"/>
        <end position="237"/>
    </location>
</feature>
<protein>
    <recommendedName>
        <fullName evidence="3">Thioredoxin domain-containing protein</fullName>
    </recommendedName>
</protein>
<dbReference type="AlphaFoldDB" id="S4XJ02"/>
<evidence type="ECO:0000313" key="5">
    <source>
        <dbReference type="Proteomes" id="UP000014809"/>
    </source>
</evidence>
<gene>
    <name evidence="4" type="ORF">A606_10480</name>
</gene>
<accession>S4XJ02</accession>
<evidence type="ECO:0000256" key="1">
    <source>
        <dbReference type="SAM" id="MobiDB-lite"/>
    </source>
</evidence>
<dbReference type="SUPFAM" id="SSF52833">
    <property type="entry name" value="Thioredoxin-like"/>
    <property type="match status" value="1"/>
</dbReference>
<dbReference type="EMBL" id="CP003696">
    <property type="protein sequence ID" value="AGP31735.1"/>
    <property type="molecule type" value="Genomic_DNA"/>
</dbReference>
<feature type="transmembrane region" description="Helical" evidence="2">
    <location>
        <begin position="16"/>
        <end position="36"/>
    </location>
</feature>
<dbReference type="PROSITE" id="PS51352">
    <property type="entry name" value="THIOREDOXIN_2"/>
    <property type="match status" value="1"/>
</dbReference>
<dbReference type="KEGG" id="cter:A606_10480"/>
<keyword evidence="2" id="KW-1133">Transmembrane helix</keyword>
<evidence type="ECO:0000256" key="2">
    <source>
        <dbReference type="SAM" id="Phobius"/>
    </source>
</evidence>
<dbReference type="InterPro" id="IPR013766">
    <property type="entry name" value="Thioredoxin_domain"/>
</dbReference>
<keyword evidence="2" id="KW-0812">Transmembrane</keyword>
<dbReference type="InterPro" id="IPR036249">
    <property type="entry name" value="Thioredoxin-like_sf"/>
</dbReference>
<sequence length="237" mass="23652">MSVGGAGGGMSDRLRIIVLVVAVVVGLGVAAIPLVASLNGGGGTAPTASTTSAAVGGDTTDAADTDDAASDPVDPVGTRYSVADPVACPTGTTTPSQDAELSGVTLPCLTDGGSVGETDLAGALAGKPTLVNVWAWWCQPCRAELSVLQEAAEKHPEWNIVGVHADGQGQAGADLLQDLDVRLASFQDSDGALAAAAELPSVIPLSVIYRADGTRVALHPGEITSVAELEEIMSDAV</sequence>
<proteinExistence type="predicted"/>
<keyword evidence="5" id="KW-1185">Reference proteome</keyword>
<dbReference type="PATRIC" id="fig|1200352.3.peg.2137"/>
<dbReference type="GO" id="GO:0016209">
    <property type="term" value="F:antioxidant activity"/>
    <property type="evidence" value="ECO:0007669"/>
    <property type="project" value="InterPro"/>
</dbReference>
<dbReference type="Gene3D" id="3.40.30.10">
    <property type="entry name" value="Glutaredoxin"/>
    <property type="match status" value="1"/>
</dbReference>
<dbReference type="Proteomes" id="UP000014809">
    <property type="component" value="Chromosome"/>
</dbReference>